<comment type="similarity">
    <text evidence="3">Belongs to the MoxR family.</text>
</comment>
<feature type="domain" description="ChlI/MoxR AAA lid" evidence="5">
    <location>
        <begin position="251"/>
        <end position="324"/>
    </location>
</feature>
<proteinExistence type="inferred from homology"/>
<sequence length="336" mass="37560">MELYAFIHLDTLREVIHMETQQVDMQLCASILTNLNHSILGKQEQIERLMIAVIGGGHVLLEDVPGTGKTQLVKALARSIGGQFRRIQCNPDLLPTDITGVSIYHPKQEEFLFRPGPVMTNLLLADEINRATTKTQSALLEAMEEGHVTVDGDTYALPHPFMLLATQNPIEFEGTYLLPEAQLDRFMMKLSLGYPSEEDEQKMIMGSEVRLQPESQIAQIADVDDIIRIQQQVQAVHMDEAVAKYLVSIVRATREHPGIQLGASPRAALSFARAAKAAAYLDQRSFVTPDDVKKLASHVLSHRLSLHTEARMNGLKASELVEQIMEQVRVPVRLER</sequence>
<dbReference type="InterPro" id="IPR050764">
    <property type="entry name" value="CbbQ/NirQ/NorQ/GpvN"/>
</dbReference>
<dbReference type="GO" id="GO:0005524">
    <property type="term" value="F:ATP binding"/>
    <property type="evidence" value="ECO:0007669"/>
    <property type="project" value="UniProtKB-KW"/>
</dbReference>
<dbReference type="Pfam" id="PF17863">
    <property type="entry name" value="AAA_lid_2"/>
    <property type="match status" value="1"/>
</dbReference>
<keyword evidence="7" id="KW-1185">Reference proteome</keyword>
<dbReference type="Pfam" id="PF07726">
    <property type="entry name" value="AAA_3"/>
    <property type="match status" value="1"/>
</dbReference>
<evidence type="ECO:0000256" key="2">
    <source>
        <dbReference type="ARBA" id="ARBA00022840"/>
    </source>
</evidence>
<evidence type="ECO:0000313" key="6">
    <source>
        <dbReference type="EMBL" id="SFE21411.1"/>
    </source>
</evidence>
<organism evidence="6 7">
    <name type="scientific">Paenibacillus algorifonticola</name>
    <dbReference type="NCBI Taxonomy" id="684063"/>
    <lineage>
        <taxon>Bacteria</taxon>
        <taxon>Bacillati</taxon>
        <taxon>Bacillota</taxon>
        <taxon>Bacilli</taxon>
        <taxon>Bacillales</taxon>
        <taxon>Paenibacillaceae</taxon>
        <taxon>Paenibacillus</taxon>
    </lineage>
</organism>
<reference evidence="7" key="1">
    <citation type="submission" date="2016-10" db="EMBL/GenBank/DDBJ databases">
        <authorList>
            <person name="Varghese N."/>
            <person name="Submissions S."/>
        </authorList>
    </citation>
    <scope>NUCLEOTIDE SEQUENCE [LARGE SCALE GENOMIC DNA]</scope>
    <source>
        <strain evidence="7">CGMCC 1.10223</strain>
    </source>
</reference>
<dbReference type="PANTHER" id="PTHR42759:SF5">
    <property type="entry name" value="METHANOL DEHYDROGENASE REGULATOR"/>
    <property type="match status" value="1"/>
</dbReference>
<dbReference type="PANTHER" id="PTHR42759">
    <property type="entry name" value="MOXR FAMILY PROTEIN"/>
    <property type="match status" value="1"/>
</dbReference>
<keyword evidence="2" id="KW-0067">ATP-binding</keyword>
<dbReference type="Gene3D" id="1.10.8.80">
    <property type="entry name" value="Magnesium chelatase subunit I, C-Terminal domain"/>
    <property type="match status" value="1"/>
</dbReference>
<dbReference type="InterPro" id="IPR027417">
    <property type="entry name" value="P-loop_NTPase"/>
</dbReference>
<name>A0A1I1YPF7_9BACL</name>
<dbReference type="SUPFAM" id="SSF52540">
    <property type="entry name" value="P-loop containing nucleoside triphosphate hydrolases"/>
    <property type="match status" value="1"/>
</dbReference>
<dbReference type="Proteomes" id="UP000183410">
    <property type="component" value="Unassembled WGS sequence"/>
</dbReference>
<dbReference type="AlphaFoldDB" id="A0A1I1YPF7"/>
<evidence type="ECO:0000256" key="3">
    <source>
        <dbReference type="ARBA" id="ARBA00061607"/>
    </source>
</evidence>
<dbReference type="Gene3D" id="3.40.50.300">
    <property type="entry name" value="P-loop containing nucleotide triphosphate hydrolases"/>
    <property type="match status" value="1"/>
</dbReference>
<dbReference type="InterPro" id="IPR041628">
    <property type="entry name" value="ChlI/MoxR_AAA_lid"/>
</dbReference>
<evidence type="ECO:0000256" key="1">
    <source>
        <dbReference type="ARBA" id="ARBA00022741"/>
    </source>
</evidence>
<dbReference type="EMBL" id="FONN01000001">
    <property type="protein sequence ID" value="SFE21411.1"/>
    <property type="molecule type" value="Genomic_DNA"/>
</dbReference>
<evidence type="ECO:0000259" key="5">
    <source>
        <dbReference type="Pfam" id="PF17863"/>
    </source>
</evidence>
<gene>
    <name evidence="6" type="ORF">SAMN04487969_101683</name>
</gene>
<accession>A0A1I1YPF7</accession>
<protein>
    <submittedName>
        <fullName evidence="6">MoxR-like ATPase</fullName>
    </submittedName>
</protein>
<keyword evidence="1" id="KW-0547">Nucleotide-binding</keyword>
<dbReference type="GO" id="GO:0016887">
    <property type="term" value="F:ATP hydrolysis activity"/>
    <property type="evidence" value="ECO:0007669"/>
    <property type="project" value="InterPro"/>
</dbReference>
<dbReference type="FunFam" id="3.40.50.300:FF:000640">
    <property type="entry name" value="MoxR family ATPase"/>
    <property type="match status" value="1"/>
</dbReference>
<feature type="domain" description="ATPase AAA-3" evidence="4">
    <location>
        <begin position="58"/>
        <end position="188"/>
    </location>
</feature>
<dbReference type="InterPro" id="IPR011703">
    <property type="entry name" value="ATPase_AAA-3"/>
</dbReference>
<dbReference type="PIRSF" id="PIRSF002849">
    <property type="entry name" value="AAA_ATPase_chaperone_MoxR_prd"/>
    <property type="match status" value="1"/>
</dbReference>
<evidence type="ECO:0000313" key="7">
    <source>
        <dbReference type="Proteomes" id="UP000183410"/>
    </source>
</evidence>
<evidence type="ECO:0000259" key="4">
    <source>
        <dbReference type="Pfam" id="PF07726"/>
    </source>
</evidence>